<dbReference type="GO" id="GO:0004672">
    <property type="term" value="F:protein kinase activity"/>
    <property type="evidence" value="ECO:0007669"/>
    <property type="project" value="InterPro"/>
</dbReference>
<dbReference type="InterPro" id="IPR051716">
    <property type="entry name" value="Plant_RL_S/T_kinase"/>
</dbReference>
<sequence>MASISAALLLVCYQISVSFCPILSASVVEDLNNLQPPLDFHSTVANNCLMNPSLRYCNYSSTDLPNIFKSTIVADHLCNESKNLNCDALFTKIDLRNRPKIAPLYLSFTFFWRYCPLTILSIDLSNNSITGAFPSEILYCSQIHSLDLSHNDLSGDVPTQSFSPLTNLTLLNLSYNHFSESKISDSPFFERFNSSSFVHSGLLPDHRKFKIKAVILLIGFPIFVVLMVGFLGWLCFRRQDILPSVLKHRHNFTPTMLNAATAGFSEKNLVGKSRGVEIYKGILKDRTEVRIEIYNEKIANQIRRKFVQECQILVQLSHKNLVRVLGWCDNRGLRAIVTEWTDGGNIESWLSGYPPWKHRLKVLTGLMEGMYYLQEQWPEVDYDLRASSVMLSHDREPLISRFKVGEQNSTSKKIYRLGILLMEMVANRRPQEDSEKSETGFIEWMRMNYPGNVENVIDGRVKKAGGGASEQAGQIIGIALTCTDLLTNRQPSLDQIFNTINRLYASSLAFESPNHKRSHKERGEWHKRVQSR</sequence>
<keyword evidence="7 10" id="KW-0472">Membrane</keyword>
<keyword evidence="14" id="KW-1185">Reference proteome</keyword>
<protein>
    <recommendedName>
        <fullName evidence="12">Protein kinase domain-containing protein</fullName>
    </recommendedName>
</protein>
<dbReference type="Gene3D" id="3.80.10.10">
    <property type="entry name" value="Ribonuclease Inhibitor"/>
    <property type="match status" value="1"/>
</dbReference>
<evidence type="ECO:0000313" key="14">
    <source>
        <dbReference type="Proteomes" id="UP000607653"/>
    </source>
</evidence>
<evidence type="ECO:0000256" key="9">
    <source>
        <dbReference type="SAM" id="MobiDB-lite"/>
    </source>
</evidence>
<dbReference type="AlphaFoldDB" id="A0A822ZGB0"/>
<keyword evidence="2" id="KW-0433">Leucine-rich repeat</keyword>
<dbReference type="Pfam" id="PF07714">
    <property type="entry name" value="PK_Tyr_Ser-Thr"/>
    <property type="match status" value="1"/>
</dbReference>
<evidence type="ECO:0000256" key="8">
    <source>
        <dbReference type="ARBA" id="ARBA00023170"/>
    </source>
</evidence>
<dbReference type="Proteomes" id="UP000607653">
    <property type="component" value="Unassembled WGS sequence"/>
</dbReference>
<dbReference type="SUPFAM" id="SSF56112">
    <property type="entry name" value="Protein kinase-like (PK-like)"/>
    <property type="match status" value="1"/>
</dbReference>
<evidence type="ECO:0000259" key="12">
    <source>
        <dbReference type="PROSITE" id="PS50011"/>
    </source>
</evidence>
<evidence type="ECO:0000256" key="2">
    <source>
        <dbReference type="ARBA" id="ARBA00022614"/>
    </source>
</evidence>
<dbReference type="SMART" id="SM00220">
    <property type="entry name" value="S_TKc"/>
    <property type="match status" value="1"/>
</dbReference>
<feature type="compositionally biased region" description="Basic and acidic residues" evidence="9">
    <location>
        <begin position="521"/>
        <end position="532"/>
    </location>
</feature>
<keyword evidence="6 10" id="KW-1133">Transmembrane helix</keyword>
<evidence type="ECO:0000256" key="4">
    <source>
        <dbReference type="ARBA" id="ARBA00022729"/>
    </source>
</evidence>
<dbReference type="InterPro" id="IPR032675">
    <property type="entry name" value="LRR_dom_sf"/>
</dbReference>
<dbReference type="InterPro" id="IPR000719">
    <property type="entry name" value="Prot_kinase_dom"/>
</dbReference>
<keyword evidence="5" id="KW-0677">Repeat</keyword>
<dbReference type="GO" id="GO:0016020">
    <property type="term" value="C:membrane"/>
    <property type="evidence" value="ECO:0007669"/>
    <property type="project" value="UniProtKB-SubCell"/>
</dbReference>
<reference evidence="13 14" key="1">
    <citation type="journal article" date="2020" name="Mol. Biol. Evol.">
        <title>Distinct Expression and Methylation Patterns for Genes with Different Fates following a Single Whole-Genome Duplication in Flowering Plants.</title>
        <authorList>
            <person name="Shi T."/>
            <person name="Rahmani R.S."/>
            <person name="Gugger P.F."/>
            <person name="Wang M."/>
            <person name="Li H."/>
            <person name="Zhang Y."/>
            <person name="Li Z."/>
            <person name="Wang Q."/>
            <person name="Van de Peer Y."/>
            <person name="Marchal K."/>
            <person name="Chen J."/>
        </authorList>
    </citation>
    <scope>NUCLEOTIDE SEQUENCE [LARGE SCALE GENOMIC DNA]</scope>
    <source>
        <tissue evidence="13">Leaf</tissue>
    </source>
</reference>
<dbReference type="Pfam" id="PF13855">
    <property type="entry name" value="LRR_8"/>
    <property type="match status" value="1"/>
</dbReference>
<evidence type="ECO:0000256" key="1">
    <source>
        <dbReference type="ARBA" id="ARBA00004167"/>
    </source>
</evidence>
<comment type="subcellular location">
    <subcellularLocation>
        <location evidence="1">Membrane</location>
        <topology evidence="1">Single-pass membrane protein</topology>
    </subcellularLocation>
</comment>
<dbReference type="SUPFAM" id="SSF52058">
    <property type="entry name" value="L domain-like"/>
    <property type="match status" value="1"/>
</dbReference>
<dbReference type="Gene3D" id="1.10.510.10">
    <property type="entry name" value="Transferase(Phosphotransferase) domain 1"/>
    <property type="match status" value="1"/>
</dbReference>
<evidence type="ECO:0000256" key="6">
    <source>
        <dbReference type="ARBA" id="ARBA00022989"/>
    </source>
</evidence>
<evidence type="ECO:0000256" key="11">
    <source>
        <dbReference type="SAM" id="SignalP"/>
    </source>
</evidence>
<dbReference type="PANTHER" id="PTHR48053:SF71">
    <property type="entry name" value="LEUCINE RICH REPEAT FAMILY PROTEIN, EXPRESSED"/>
    <property type="match status" value="1"/>
</dbReference>
<evidence type="ECO:0000256" key="10">
    <source>
        <dbReference type="SAM" id="Phobius"/>
    </source>
</evidence>
<evidence type="ECO:0000256" key="7">
    <source>
        <dbReference type="ARBA" id="ARBA00023136"/>
    </source>
</evidence>
<gene>
    <name evidence="13" type="ORF">HUJ06_001853</name>
</gene>
<dbReference type="EMBL" id="DUZY01000006">
    <property type="protein sequence ID" value="DAD43623.1"/>
    <property type="molecule type" value="Genomic_DNA"/>
</dbReference>
<dbReference type="PANTHER" id="PTHR48053">
    <property type="entry name" value="LEUCINE RICH REPEAT FAMILY PROTEIN, EXPRESSED"/>
    <property type="match status" value="1"/>
</dbReference>
<feature type="domain" description="Protein kinase" evidence="12">
    <location>
        <begin position="264"/>
        <end position="532"/>
    </location>
</feature>
<feature type="region of interest" description="Disordered" evidence="9">
    <location>
        <begin position="512"/>
        <end position="532"/>
    </location>
</feature>
<evidence type="ECO:0000313" key="13">
    <source>
        <dbReference type="EMBL" id="DAD43623.1"/>
    </source>
</evidence>
<comment type="caution">
    <text evidence="13">The sequence shown here is derived from an EMBL/GenBank/DDBJ whole genome shotgun (WGS) entry which is preliminary data.</text>
</comment>
<dbReference type="GO" id="GO:0005524">
    <property type="term" value="F:ATP binding"/>
    <property type="evidence" value="ECO:0007669"/>
    <property type="project" value="InterPro"/>
</dbReference>
<feature type="transmembrane region" description="Helical" evidence="10">
    <location>
        <begin position="213"/>
        <end position="236"/>
    </location>
</feature>
<dbReference type="PROSITE" id="PS50011">
    <property type="entry name" value="PROTEIN_KINASE_DOM"/>
    <property type="match status" value="1"/>
</dbReference>
<feature type="signal peptide" evidence="11">
    <location>
        <begin position="1"/>
        <end position="18"/>
    </location>
</feature>
<keyword evidence="3 10" id="KW-0812">Transmembrane</keyword>
<evidence type="ECO:0000256" key="5">
    <source>
        <dbReference type="ARBA" id="ARBA00022737"/>
    </source>
</evidence>
<organism evidence="13 14">
    <name type="scientific">Nelumbo nucifera</name>
    <name type="common">Sacred lotus</name>
    <dbReference type="NCBI Taxonomy" id="4432"/>
    <lineage>
        <taxon>Eukaryota</taxon>
        <taxon>Viridiplantae</taxon>
        <taxon>Streptophyta</taxon>
        <taxon>Embryophyta</taxon>
        <taxon>Tracheophyta</taxon>
        <taxon>Spermatophyta</taxon>
        <taxon>Magnoliopsida</taxon>
        <taxon>Proteales</taxon>
        <taxon>Nelumbonaceae</taxon>
        <taxon>Nelumbo</taxon>
    </lineage>
</organism>
<feature type="chain" id="PRO_5032540623" description="Protein kinase domain-containing protein" evidence="11">
    <location>
        <begin position="19"/>
        <end position="532"/>
    </location>
</feature>
<keyword evidence="4 11" id="KW-0732">Signal</keyword>
<keyword evidence="8" id="KW-0675">Receptor</keyword>
<dbReference type="InterPro" id="IPR011009">
    <property type="entry name" value="Kinase-like_dom_sf"/>
</dbReference>
<evidence type="ECO:0000256" key="3">
    <source>
        <dbReference type="ARBA" id="ARBA00022692"/>
    </source>
</evidence>
<dbReference type="Gene3D" id="3.30.200.20">
    <property type="entry name" value="Phosphorylase Kinase, domain 1"/>
    <property type="match status" value="1"/>
</dbReference>
<accession>A0A822ZGB0</accession>
<dbReference type="InterPro" id="IPR001611">
    <property type="entry name" value="Leu-rich_rpt"/>
</dbReference>
<proteinExistence type="predicted"/>
<name>A0A822ZGB0_NELNU</name>
<dbReference type="InterPro" id="IPR001245">
    <property type="entry name" value="Ser-Thr/Tyr_kinase_cat_dom"/>
</dbReference>